<dbReference type="AlphaFoldDB" id="A0AAP2GKC7"/>
<reference evidence="1 2" key="1">
    <citation type="submission" date="2021-05" db="EMBL/GenBank/DDBJ databases">
        <title>A Polyphasic approach of four new species of the genus Ohtaekwangia: Ohtaekwangia histidinii sp. nov., Ohtaekwangia cretensis sp. nov., Ohtaekwangia indiensis sp. nov., Ohtaekwangia reichenbachii sp. nov. from diverse environment.</title>
        <authorList>
            <person name="Octaviana S."/>
        </authorList>
    </citation>
    <scope>NUCLEOTIDE SEQUENCE [LARGE SCALE GENOMIC DNA]</scope>
    <source>
        <strain evidence="1 2">PWU37</strain>
    </source>
</reference>
<sequence length="145" mass="16777">MKRFITNQGVKGVENFGEEVTAKIISGLLTEHRNKLILQANAALENYVECRFHKFPTVSQVRFIRMLLEELKCNQVRLQDVPEILDEIQQTDLIALSDEPFERQIDEQISRILVGTDTHIGSNTCNNWTCQRLFCLPPRECLFRG</sequence>
<gene>
    <name evidence="1" type="ORF">KK078_20180</name>
</gene>
<name>A0AAP2GKC7_9BACT</name>
<protein>
    <submittedName>
        <fullName evidence="1">Uncharacterized protein</fullName>
    </submittedName>
</protein>
<keyword evidence="2" id="KW-1185">Reference proteome</keyword>
<proteinExistence type="predicted"/>
<accession>A0AAP2GKC7</accession>
<organism evidence="1 2">
    <name type="scientific">Dawidia soli</name>
    <dbReference type="NCBI Taxonomy" id="2782352"/>
    <lineage>
        <taxon>Bacteria</taxon>
        <taxon>Pseudomonadati</taxon>
        <taxon>Bacteroidota</taxon>
        <taxon>Cytophagia</taxon>
        <taxon>Cytophagales</taxon>
        <taxon>Chryseotaleaceae</taxon>
        <taxon>Dawidia</taxon>
    </lineage>
</organism>
<comment type="caution">
    <text evidence="1">The sequence shown here is derived from an EMBL/GenBank/DDBJ whole genome shotgun (WGS) entry which is preliminary data.</text>
</comment>
<dbReference type="EMBL" id="JAHESC010000032">
    <property type="protein sequence ID" value="MBT1688898.1"/>
    <property type="molecule type" value="Genomic_DNA"/>
</dbReference>
<dbReference type="RefSeq" id="WP_254092124.1">
    <property type="nucleotide sequence ID" value="NZ_JAHESC010000032.1"/>
</dbReference>
<evidence type="ECO:0000313" key="1">
    <source>
        <dbReference type="EMBL" id="MBT1688898.1"/>
    </source>
</evidence>
<dbReference type="Proteomes" id="UP001319180">
    <property type="component" value="Unassembled WGS sequence"/>
</dbReference>
<evidence type="ECO:0000313" key="2">
    <source>
        <dbReference type="Proteomes" id="UP001319180"/>
    </source>
</evidence>